<dbReference type="AlphaFoldDB" id="A0A075HXQ9"/>
<organism evidence="5">
    <name type="scientific">uncultured marine thaumarchaeote KM3_86_F11</name>
    <dbReference type="NCBI Taxonomy" id="1456322"/>
    <lineage>
        <taxon>Archaea</taxon>
        <taxon>Nitrososphaerota</taxon>
        <taxon>environmental samples</taxon>
    </lineage>
</organism>
<protein>
    <recommendedName>
        <fullName evidence="4">Putative pterin-4-alpha-carbinolamine dehydratase</fullName>
        <shortName evidence="4">PHS</shortName>
        <ecNumber evidence="4">4.2.1.96</ecNumber>
    </recommendedName>
    <alternativeName>
        <fullName evidence="4">4-alpha-hydroxy-tetrahydropterin dehydratase</fullName>
    </alternativeName>
    <alternativeName>
        <fullName evidence="4">Pterin carbinolamine dehydratase</fullName>
        <shortName evidence="4">PCD</shortName>
    </alternativeName>
</protein>
<reference evidence="5" key="1">
    <citation type="journal article" date="2014" name="Genome Biol. Evol.">
        <title>Pangenome evidence for extensive interdomain horizontal transfer affecting lineage core and shell genes in uncultured planktonic thaumarchaeota and euryarchaeota.</title>
        <authorList>
            <person name="Deschamps P."/>
            <person name="Zivanovic Y."/>
            <person name="Moreira D."/>
            <person name="Rodriguez-Valera F."/>
            <person name="Lopez-Garcia P."/>
        </authorList>
    </citation>
    <scope>NUCLEOTIDE SEQUENCE</scope>
</reference>
<evidence type="ECO:0000256" key="2">
    <source>
        <dbReference type="ARBA" id="ARBA00006472"/>
    </source>
</evidence>
<dbReference type="PANTHER" id="PTHR12599">
    <property type="entry name" value="PTERIN-4-ALPHA-CARBINOLAMINE DEHYDRATASE"/>
    <property type="match status" value="1"/>
</dbReference>
<dbReference type="EC" id="4.2.1.96" evidence="4"/>
<evidence type="ECO:0000256" key="1">
    <source>
        <dbReference type="ARBA" id="ARBA00001554"/>
    </source>
</evidence>
<dbReference type="GO" id="GO:0006729">
    <property type="term" value="P:tetrahydrobiopterin biosynthetic process"/>
    <property type="evidence" value="ECO:0007669"/>
    <property type="project" value="InterPro"/>
</dbReference>
<gene>
    <name evidence="5" type="primary">PCBD</name>
    <name evidence="5" type="synonym">phhB</name>
</gene>
<dbReference type="CDD" id="cd00914">
    <property type="entry name" value="PCD_DCoH_subfamily_b"/>
    <property type="match status" value="1"/>
</dbReference>
<dbReference type="HAMAP" id="MF_00434">
    <property type="entry name" value="Pterin_4_alpha"/>
    <property type="match status" value="1"/>
</dbReference>
<dbReference type="NCBIfam" id="NF002017">
    <property type="entry name" value="PRK00823.1-2"/>
    <property type="match status" value="1"/>
</dbReference>
<name>A0A075HXQ9_9ARCH</name>
<keyword evidence="3 4" id="KW-0456">Lyase</keyword>
<proteinExistence type="inferred from homology"/>
<dbReference type="EMBL" id="KF901136">
    <property type="protein sequence ID" value="AIF19367.1"/>
    <property type="molecule type" value="Genomic_DNA"/>
</dbReference>
<dbReference type="PANTHER" id="PTHR12599:SF0">
    <property type="entry name" value="PTERIN-4-ALPHA-CARBINOLAMINE DEHYDRATASE"/>
    <property type="match status" value="1"/>
</dbReference>
<evidence type="ECO:0000256" key="3">
    <source>
        <dbReference type="ARBA" id="ARBA00023239"/>
    </source>
</evidence>
<dbReference type="Gene3D" id="3.30.1360.20">
    <property type="entry name" value="Transcriptional coactivator/pterin dehydratase"/>
    <property type="match status" value="1"/>
</dbReference>
<dbReference type="GO" id="GO:0008124">
    <property type="term" value="F:4-alpha-hydroxytetrahydrobiopterin dehydratase activity"/>
    <property type="evidence" value="ECO:0007669"/>
    <property type="project" value="UniProtKB-UniRule"/>
</dbReference>
<dbReference type="NCBIfam" id="NF002018">
    <property type="entry name" value="PRK00823.1-3"/>
    <property type="match status" value="1"/>
</dbReference>
<dbReference type="Pfam" id="PF01329">
    <property type="entry name" value="Pterin_4a"/>
    <property type="match status" value="1"/>
</dbReference>
<sequence length="121" mass="14733">MRDRNIRVKERIKKYLKHHINMGESYRKLDNDEINIELSKLSNWELDNDRIRKTFEFKDFGDAFAFMTRMAIEVERINHHPEWFNVYNKIKVELTTHDVGGLSMYDFKLAKIMDDFEKVFL</sequence>
<accession>A0A075HXQ9</accession>
<comment type="catalytic activity">
    <reaction evidence="1 4">
        <text>(4aS,6R)-4a-hydroxy-L-erythro-5,6,7,8-tetrahydrobiopterin = (6R)-L-erythro-6,7-dihydrobiopterin + H2O</text>
        <dbReference type="Rhea" id="RHEA:11920"/>
        <dbReference type="ChEBI" id="CHEBI:15377"/>
        <dbReference type="ChEBI" id="CHEBI:15642"/>
        <dbReference type="ChEBI" id="CHEBI:43120"/>
        <dbReference type="EC" id="4.2.1.96"/>
    </reaction>
</comment>
<evidence type="ECO:0000256" key="4">
    <source>
        <dbReference type="HAMAP-Rule" id="MF_00434"/>
    </source>
</evidence>
<comment type="similarity">
    <text evidence="2 4">Belongs to the pterin-4-alpha-carbinolamine dehydratase family.</text>
</comment>
<evidence type="ECO:0000313" key="5">
    <source>
        <dbReference type="EMBL" id="AIF19367.1"/>
    </source>
</evidence>
<dbReference type="SUPFAM" id="SSF55248">
    <property type="entry name" value="PCD-like"/>
    <property type="match status" value="1"/>
</dbReference>
<dbReference type="InterPro" id="IPR036428">
    <property type="entry name" value="PCD_sf"/>
</dbReference>
<dbReference type="InterPro" id="IPR001533">
    <property type="entry name" value="Pterin_deHydtase"/>
</dbReference>